<keyword evidence="3" id="KW-1185">Reference proteome</keyword>
<feature type="region of interest" description="Disordered" evidence="1">
    <location>
        <begin position="389"/>
        <end position="458"/>
    </location>
</feature>
<dbReference type="Pfam" id="PF03564">
    <property type="entry name" value="DUF1759"/>
    <property type="match status" value="1"/>
</dbReference>
<protein>
    <submittedName>
        <fullName evidence="4">DUF1758 domain-containing protein</fullName>
    </submittedName>
</protein>
<dbReference type="AlphaFoldDB" id="A0A7I4XSK0"/>
<dbReference type="WBParaSite" id="HCON_00005420-00001">
    <property type="protein sequence ID" value="HCON_00005420-00001"/>
    <property type="gene ID" value="HCON_00005420"/>
</dbReference>
<dbReference type="Pfam" id="PF05585">
    <property type="entry name" value="DUF1758"/>
    <property type="match status" value="1"/>
</dbReference>
<feature type="compositionally biased region" description="Polar residues" evidence="1">
    <location>
        <begin position="405"/>
        <end position="421"/>
    </location>
</feature>
<evidence type="ECO:0000313" key="3">
    <source>
        <dbReference type="Proteomes" id="UP000025227"/>
    </source>
</evidence>
<dbReference type="OrthoDB" id="5846374at2759"/>
<dbReference type="InterPro" id="IPR021109">
    <property type="entry name" value="Peptidase_aspartic_dom_sf"/>
</dbReference>
<evidence type="ECO:0000259" key="2">
    <source>
        <dbReference type="Pfam" id="PF05585"/>
    </source>
</evidence>
<evidence type="ECO:0000256" key="1">
    <source>
        <dbReference type="SAM" id="MobiDB-lite"/>
    </source>
</evidence>
<dbReference type="PANTHER" id="PTHR22954">
    <property type="entry name" value="RETROVIRAL PROTEASE-RELATED"/>
    <property type="match status" value="1"/>
</dbReference>
<dbReference type="InterPro" id="IPR005312">
    <property type="entry name" value="DUF1759"/>
</dbReference>
<organism evidence="3 4">
    <name type="scientific">Haemonchus contortus</name>
    <name type="common">Barber pole worm</name>
    <dbReference type="NCBI Taxonomy" id="6289"/>
    <lineage>
        <taxon>Eukaryota</taxon>
        <taxon>Metazoa</taxon>
        <taxon>Ecdysozoa</taxon>
        <taxon>Nematoda</taxon>
        <taxon>Chromadorea</taxon>
        <taxon>Rhabditida</taxon>
        <taxon>Rhabditina</taxon>
        <taxon>Rhabditomorpha</taxon>
        <taxon>Strongyloidea</taxon>
        <taxon>Trichostrongylidae</taxon>
        <taxon>Haemonchus</taxon>
    </lineage>
</organism>
<name>A0A7I4XSK0_HAECO</name>
<sequence length="568" mass="63557">MSSQIRRSIRIARKQLLRTLQTCNEDLQSDLTEFLQTASNDELLDYAELNAHHESISTKLLKLEDLNNKWSALMKEDANEHNILLQEEFQKRGITHQSAVLPIQTTTPKSTSENTKSTHTISFASSSQQSPFFSTTTINDHLQSITNDNPTLNYFDASLLTRLELPSFAGNMLEFPEFWARYRALIHCKNTISDATTFSLLKSCLKGRALHAIDGLPITKENYAAAIDIILSIYDNPSTLRHLIYTQLQSLPQCDSDGKQLQELYLAMLRLVRQYTAITPDSPEFGLGALLYNKLPRFVKARIYDITGGQKNLTPSELMTILADIVGKESTLRQIDASTTSHQLSYHISTKYGRQPQTPPEQQLGNRRYRPTHSLDSAIGLLPITVSIPPAPHPNIGENTHRTRNSTTPDLNMSNPTQQGPTRHPQRIHFSNEVSSPPKPPEHSETKESSSSYTVSQHIDDTSLDISSSEASVLLMRTTITLMNPTDNSKRADTVAFLDSGSSHTYITTEIAEKLELHYNTPETITLHTFGTSSPTTLKSHLHTIQVQLSDGTPYMISAQSLPLLTKH</sequence>
<reference evidence="4" key="1">
    <citation type="submission" date="2020-12" db="UniProtKB">
        <authorList>
            <consortium name="WormBaseParasite"/>
        </authorList>
    </citation>
    <scope>IDENTIFICATION</scope>
    <source>
        <strain evidence="4">MHco3</strain>
    </source>
</reference>
<feature type="domain" description="DUF1758" evidence="2">
    <location>
        <begin position="482"/>
        <end position="556"/>
    </location>
</feature>
<accession>A0A7I4XSK0</accession>
<dbReference type="PANTHER" id="PTHR22954:SF3">
    <property type="entry name" value="PROTEIN CBG08539"/>
    <property type="match status" value="1"/>
</dbReference>
<dbReference type="InterPro" id="IPR008737">
    <property type="entry name" value="DUF1758"/>
</dbReference>
<evidence type="ECO:0000313" key="4">
    <source>
        <dbReference type="WBParaSite" id="HCON_00005420-00001"/>
    </source>
</evidence>
<proteinExistence type="predicted"/>
<dbReference type="Gene3D" id="2.40.70.10">
    <property type="entry name" value="Acid Proteases"/>
    <property type="match status" value="1"/>
</dbReference>
<dbReference type="Proteomes" id="UP000025227">
    <property type="component" value="Unplaced"/>
</dbReference>
<feature type="region of interest" description="Disordered" evidence="1">
    <location>
        <begin position="346"/>
        <end position="368"/>
    </location>
</feature>